<keyword evidence="3" id="KW-0472">Membrane</keyword>
<feature type="transmembrane region" description="Helical" evidence="3">
    <location>
        <begin position="149"/>
        <end position="170"/>
    </location>
</feature>
<evidence type="ECO:0000256" key="1">
    <source>
        <dbReference type="ARBA" id="ARBA00007783"/>
    </source>
</evidence>
<dbReference type="GO" id="GO:0015920">
    <property type="term" value="P:lipopolysaccharide transport"/>
    <property type="evidence" value="ECO:0007669"/>
    <property type="project" value="TreeGrafter"/>
</dbReference>
<gene>
    <name evidence="4" type="ORF">GV832_10835</name>
</gene>
<feature type="transmembrane region" description="Helical" evidence="3">
    <location>
        <begin position="200"/>
        <end position="222"/>
    </location>
</feature>
<name>A0AAE4YBA0_9RHOB</name>
<dbReference type="PANTHER" id="PTHR30413:SF10">
    <property type="entry name" value="CAPSULE POLYSACCHARIDE EXPORT INNER-MEMBRANE PROTEIN CTRC"/>
    <property type="match status" value="1"/>
</dbReference>
<protein>
    <submittedName>
        <fullName evidence="4">ABC transporter permease</fullName>
    </submittedName>
</protein>
<dbReference type="Proteomes" id="UP001193501">
    <property type="component" value="Unassembled WGS sequence"/>
</dbReference>
<keyword evidence="3" id="KW-1133">Transmembrane helix</keyword>
<dbReference type="RefSeq" id="WP_168774884.1">
    <property type="nucleotide sequence ID" value="NZ_JAABNR010000009.1"/>
</dbReference>
<dbReference type="AlphaFoldDB" id="A0AAE4YBA0"/>
<proteinExistence type="inferred from homology"/>
<dbReference type="PANTHER" id="PTHR30413">
    <property type="entry name" value="INNER MEMBRANE TRANSPORT PERMEASE"/>
    <property type="match status" value="1"/>
</dbReference>
<feature type="transmembrane region" description="Helical" evidence="3">
    <location>
        <begin position="242"/>
        <end position="260"/>
    </location>
</feature>
<comment type="similarity">
    <text evidence="1">Belongs to the ABC-2 integral membrane protein family.</text>
</comment>
<evidence type="ECO:0000256" key="3">
    <source>
        <dbReference type="SAM" id="Phobius"/>
    </source>
</evidence>
<keyword evidence="3" id="KW-0812">Transmembrane</keyword>
<keyword evidence="2" id="KW-0813">Transport</keyword>
<feature type="transmembrane region" description="Helical" evidence="3">
    <location>
        <begin position="36"/>
        <end position="60"/>
    </location>
</feature>
<evidence type="ECO:0000313" key="4">
    <source>
        <dbReference type="EMBL" id="NBZ88073.1"/>
    </source>
</evidence>
<comment type="caution">
    <text evidence="4">The sequence shown here is derived from an EMBL/GenBank/DDBJ whole genome shotgun (WGS) entry which is preliminary data.</text>
</comment>
<sequence>MFHIGAPRTTAGGFVRTVELIFNVAVRDIRKAHGNAIIGLLISIVQSVTMVLFFWLMFTLLNMRGTAVRGDFMLYSMSGIFMYMTHIKAISAVAKAEGPTSAMMKHAPMNTIVAIGGQALATLYQQVLAIFVILFFYHTCFNEITIHQPVAAMGMILMAWFSGIAIGMIFKAATPWSPSFFGIVTSVYTRINVLASGKMFLANATPTWLLSWFWWNPLFHIIDQQRGFVFLNYNPHYSSLWYPVWVSCGLLVLGLMADTFTNKYASASWSAGR</sequence>
<feature type="transmembrane region" description="Helical" evidence="3">
    <location>
        <begin position="72"/>
        <end position="92"/>
    </location>
</feature>
<evidence type="ECO:0000256" key="2">
    <source>
        <dbReference type="ARBA" id="ARBA00022448"/>
    </source>
</evidence>
<keyword evidence="5" id="KW-1185">Reference proteome</keyword>
<feature type="transmembrane region" description="Helical" evidence="3">
    <location>
        <begin position="112"/>
        <end position="137"/>
    </location>
</feature>
<reference evidence="4" key="1">
    <citation type="submission" date="2020-01" db="EMBL/GenBank/DDBJ databases">
        <authorList>
            <person name="Chen W.-M."/>
        </authorList>
    </citation>
    <scope>NUCLEOTIDE SEQUENCE</scope>
    <source>
        <strain evidence="4">CYK-10</strain>
    </source>
</reference>
<dbReference type="EMBL" id="JAABNR010000009">
    <property type="protein sequence ID" value="NBZ88073.1"/>
    <property type="molecule type" value="Genomic_DNA"/>
</dbReference>
<accession>A0AAE4YBA0</accession>
<evidence type="ECO:0000313" key="5">
    <source>
        <dbReference type="Proteomes" id="UP001193501"/>
    </source>
</evidence>
<organism evidence="4 5">
    <name type="scientific">Stagnihabitans tardus</name>
    <dbReference type="NCBI Taxonomy" id="2699202"/>
    <lineage>
        <taxon>Bacteria</taxon>
        <taxon>Pseudomonadati</taxon>
        <taxon>Pseudomonadota</taxon>
        <taxon>Alphaproteobacteria</taxon>
        <taxon>Rhodobacterales</taxon>
        <taxon>Paracoccaceae</taxon>
        <taxon>Stagnihabitans</taxon>
    </lineage>
</organism>